<keyword evidence="4" id="KW-1185">Reference proteome</keyword>
<evidence type="ECO:0000313" key="4">
    <source>
        <dbReference type="Proteomes" id="UP001515943"/>
    </source>
</evidence>
<keyword evidence="2" id="KW-1133">Transmembrane helix</keyword>
<proteinExistence type="predicted"/>
<keyword evidence="2" id="KW-0472">Membrane</keyword>
<feature type="transmembrane region" description="Helical" evidence="2">
    <location>
        <begin position="58"/>
        <end position="75"/>
    </location>
</feature>
<name>A0ABX1FWB1_9PSEU</name>
<feature type="region of interest" description="Disordered" evidence="1">
    <location>
        <begin position="167"/>
        <end position="236"/>
    </location>
</feature>
<gene>
    <name evidence="3" type="ORF">FXN61_40650</name>
</gene>
<comment type="caution">
    <text evidence="3">The sequence shown here is derived from an EMBL/GenBank/DDBJ whole genome shotgun (WGS) entry which is preliminary data.</text>
</comment>
<reference evidence="3 4" key="1">
    <citation type="submission" date="2019-08" db="EMBL/GenBank/DDBJ databases">
        <title>Lentzea from Indian Himalayas.</title>
        <authorList>
            <person name="Mandal S."/>
            <person name="Mallick Gupta A."/>
            <person name="Maiti P.K."/>
            <person name="Sarkar J."/>
            <person name="Mandal S."/>
        </authorList>
    </citation>
    <scope>NUCLEOTIDE SEQUENCE [LARGE SCALE GENOMIC DNA]</scope>
    <source>
        <strain evidence="3 4">PSKA42</strain>
    </source>
</reference>
<feature type="compositionally biased region" description="Low complexity" evidence="1">
    <location>
        <begin position="199"/>
        <end position="209"/>
    </location>
</feature>
<organism evidence="3 4">
    <name type="scientific">Lentzea indica</name>
    <dbReference type="NCBI Taxonomy" id="2604800"/>
    <lineage>
        <taxon>Bacteria</taxon>
        <taxon>Bacillati</taxon>
        <taxon>Actinomycetota</taxon>
        <taxon>Actinomycetes</taxon>
        <taxon>Pseudonocardiales</taxon>
        <taxon>Pseudonocardiaceae</taxon>
        <taxon>Lentzea</taxon>
    </lineage>
</organism>
<evidence type="ECO:0000256" key="2">
    <source>
        <dbReference type="SAM" id="Phobius"/>
    </source>
</evidence>
<protein>
    <submittedName>
        <fullName evidence="3">Uncharacterized protein</fullName>
    </submittedName>
</protein>
<feature type="compositionally biased region" description="Low complexity" evidence="1">
    <location>
        <begin position="167"/>
        <end position="191"/>
    </location>
</feature>
<dbReference type="EMBL" id="VSRL01000276">
    <property type="protein sequence ID" value="NKE62698.1"/>
    <property type="molecule type" value="Genomic_DNA"/>
</dbReference>
<keyword evidence="2" id="KW-0812">Transmembrane</keyword>
<sequence length="236" mass="24980">MMFLRYLVAAPLILLSYAVVPFGYLTLSSYLFQRSLPGGHEEFDFAAEFIENFTEFGGFWPVPVAFLLFAGLWWMTAAWPRIALLPSVPVAFGGVVSGLADGWQKTALAAATPFVAWGTRVARGKDRVAADHRRRAALGRRGPHRTAWWWPAPGAVAQAVAGQAASAPARGVAGRGASRSGSTGSATSRQGPCTRRRSGGSATPASSPSRQDRCCGSSAAGRSGCCRSRMSPRCSA</sequence>
<evidence type="ECO:0000256" key="1">
    <source>
        <dbReference type="SAM" id="MobiDB-lite"/>
    </source>
</evidence>
<evidence type="ECO:0000313" key="3">
    <source>
        <dbReference type="EMBL" id="NKE62698.1"/>
    </source>
</evidence>
<accession>A0ABX1FWB1</accession>
<dbReference type="Proteomes" id="UP001515943">
    <property type="component" value="Unassembled WGS sequence"/>
</dbReference>